<evidence type="ECO:0000313" key="3">
    <source>
        <dbReference type="EMBL" id="TXS89496.1"/>
    </source>
</evidence>
<accession>A0A5C8ZLP4</accession>
<dbReference type="GO" id="GO:0016878">
    <property type="term" value="F:acid-thiol ligase activity"/>
    <property type="evidence" value="ECO:0007669"/>
    <property type="project" value="UniProtKB-ARBA"/>
</dbReference>
<dbReference type="InterPro" id="IPR042099">
    <property type="entry name" value="ANL_N_sf"/>
</dbReference>
<protein>
    <submittedName>
        <fullName evidence="3">Long-chain fatty acid--CoA ligase</fullName>
    </submittedName>
</protein>
<keyword evidence="4" id="KW-1185">Reference proteome</keyword>
<dbReference type="Pfam" id="PF13193">
    <property type="entry name" value="AMP-binding_C"/>
    <property type="match status" value="1"/>
</dbReference>
<dbReference type="AlphaFoldDB" id="A0A5C8ZLP4"/>
<dbReference type="InterPro" id="IPR020845">
    <property type="entry name" value="AMP-binding_CS"/>
</dbReference>
<keyword evidence="3" id="KW-0436">Ligase</keyword>
<feature type="domain" description="AMP-binding enzyme C-terminal" evidence="2">
    <location>
        <begin position="449"/>
        <end position="522"/>
    </location>
</feature>
<reference evidence="3 4" key="1">
    <citation type="submission" date="2019-08" db="EMBL/GenBank/DDBJ databases">
        <title>Parahaliea maris sp. nov., isolated from the surface seawater.</title>
        <authorList>
            <person name="Liu Y."/>
        </authorList>
    </citation>
    <scope>NUCLEOTIDE SEQUENCE [LARGE SCALE GENOMIC DNA]</scope>
    <source>
        <strain evidence="3 4">HSLHS9</strain>
    </source>
</reference>
<dbReference type="EMBL" id="VRZA01000010">
    <property type="protein sequence ID" value="TXS89496.1"/>
    <property type="molecule type" value="Genomic_DNA"/>
</dbReference>
<comment type="caution">
    <text evidence="3">The sequence shown here is derived from an EMBL/GenBank/DDBJ whole genome shotgun (WGS) entry which is preliminary data.</text>
</comment>
<dbReference type="NCBIfam" id="NF004837">
    <property type="entry name" value="PRK06187.1"/>
    <property type="match status" value="1"/>
</dbReference>
<dbReference type="InterPro" id="IPR050237">
    <property type="entry name" value="ATP-dep_AMP-bd_enzyme"/>
</dbReference>
<dbReference type="CDD" id="cd17631">
    <property type="entry name" value="FACL_FadD13-like"/>
    <property type="match status" value="1"/>
</dbReference>
<feature type="domain" description="AMP-dependent synthetase/ligase" evidence="1">
    <location>
        <begin position="41"/>
        <end position="399"/>
    </location>
</feature>
<dbReference type="PROSITE" id="PS00455">
    <property type="entry name" value="AMP_BINDING"/>
    <property type="match status" value="1"/>
</dbReference>
<dbReference type="InterPro" id="IPR045851">
    <property type="entry name" value="AMP-bd_C_sf"/>
</dbReference>
<sequence>MQRVVLGLPDNNQLQSGRLPGVTRESSPMSQFLLSEQIGRAAGLYPERKAVVFEDRSWTWSALESLVMEQAGALSGLGAGPDQRVAVLAHNSDLYFALYFSIPAVGATAVPVNIRLAEPEIIDLLADCETSILLVDEHFVDIVSVLKSRCPGIRHYVYIGRGDCPAGMSTLATDTPLQAPAETEIAALFYTGGTTGRPKGVMQSHQSMIFNTLQWVATTGTSSEDSLLIAAPMFHLVAGMNCVAAAVLAAKLVILPRFDAELTLRAIEEQRITKMALVPAMVDMLLRHERFAEFDIGSLKKISYGGAPMPEEILTRAQAAMPDVEFIQIYGQTECCGTVTCLSPAYHTLTGPNATKRRSAGRPVPGTRVAILSPDGDALPIGEVGEICVRSPASTPGYWRQPETTEALFEFDWLHTGDLGYLDEDGFLFIVDRLKDMIVTGGENVFATEVENVIYQLEGVLQCAVIGIPDERWGELVHAVIHCAPGTELSAEQVMAHCRQFLANYKCVRSVEFREESLPLSAMNKILKQELRKPWLKK</sequence>
<proteinExistence type="predicted"/>
<dbReference type="Gene3D" id="3.40.50.12780">
    <property type="entry name" value="N-terminal domain of ligase-like"/>
    <property type="match status" value="1"/>
</dbReference>
<evidence type="ECO:0000313" key="4">
    <source>
        <dbReference type="Proteomes" id="UP000321039"/>
    </source>
</evidence>
<gene>
    <name evidence="3" type="ORF">FV139_19595</name>
</gene>
<organism evidence="3 4">
    <name type="scientific">Parahaliea maris</name>
    <dbReference type="NCBI Taxonomy" id="2716870"/>
    <lineage>
        <taxon>Bacteria</taxon>
        <taxon>Pseudomonadati</taxon>
        <taxon>Pseudomonadota</taxon>
        <taxon>Gammaproteobacteria</taxon>
        <taxon>Cellvibrionales</taxon>
        <taxon>Halieaceae</taxon>
        <taxon>Parahaliea</taxon>
    </lineage>
</organism>
<evidence type="ECO:0000259" key="2">
    <source>
        <dbReference type="Pfam" id="PF13193"/>
    </source>
</evidence>
<dbReference type="Proteomes" id="UP000321039">
    <property type="component" value="Unassembled WGS sequence"/>
</dbReference>
<dbReference type="PANTHER" id="PTHR43767:SF1">
    <property type="entry name" value="NONRIBOSOMAL PEPTIDE SYNTHASE PES1 (EUROFUNG)-RELATED"/>
    <property type="match status" value="1"/>
</dbReference>
<dbReference type="SUPFAM" id="SSF56801">
    <property type="entry name" value="Acetyl-CoA synthetase-like"/>
    <property type="match status" value="1"/>
</dbReference>
<name>A0A5C8ZLP4_9GAMM</name>
<dbReference type="InterPro" id="IPR025110">
    <property type="entry name" value="AMP-bd_C"/>
</dbReference>
<dbReference type="InterPro" id="IPR000873">
    <property type="entry name" value="AMP-dep_synth/lig_dom"/>
</dbReference>
<dbReference type="PANTHER" id="PTHR43767">
    <property type="entry name" value="LONG-CHAIN-FATTY-ACID--COA LIGASE"/>
    <property type="match status" value="1"/>
</dbReference>
<dbReference type="Gene3D" id="3.30.300.30">
    <property type="match status" value="1"/>
</dbReference>
<dbReference type="Pfam" id="PF00501">
    <property type="entry name" value="AMP-binding"/>
    <property type="match status" value="1"/>
</dbReference>
<evidence type="ECO:0000259" key="1">
    <source>
        <dbReference type="Pfam" id="PF00501"/>
    </source>
</evidence>